<organism evidence="1 2">
    <name type="scientific">Flavobacterium collinsii</name>
    <dbReference type="NCBI Taxonomy" id="1114861"/>
    <lineage>
        <taxon>Bacteria</taxon>
        <taxon>Pseudomonadati</taxon>
        <taxon>Bacteroidota</taxon>
        <taxon>Flavobacteriia</taxon>
        <taxon>Flavobacteriales</taxon>
        <taxon>Flavobacteriaceae</taxon>
        <taxon>Flavobacterium</taxon>
    </lineage>
</organism>
<evidence type="ECO:0000313" key="2">
    <source>
        <dbReference type="Proteomes" id="UP000474567"/>
    </source>
</evidence>
<evidence type="ECO:0000313" key="1">
    <source>
        <dbReference type="EMBL" id="CAA9199047.1"/>
    </source>
</evidence>
<comment type="caution">
    <text evidence="1">The sequence shown here is derived from an EMBL/GenBank/DDBJ whole genome shotgun (WGS) entry which is preliminary data.</text>
</comment>
<proteinExistence type="predicted"/>
<evidence type="ECO:0008006" key="3">
    <source>
        <dbReference type="Google" id="ProtNLM"/>
    </source>
</evidence>
<dbReference type="EMBL" id="CADCST010000085">
    <property type="protein sequence ID" value="CAA9199047.1"/>
    <property type="molecule type" value="Genomic_DNA"/>
</dbReference>
<name>A0ABN7ENF7_9FLAO</name>
<keyword evidence="2" id="KW-1185">Reference proteome</keyword>
<reference evidence="1 2" key="1">
    <citation type="submission" date="2020-02" db="EMBL/GenBank/DDBJ databases">
        <authorList>
            <person name="Criscuolo A."/>
        </authorList>
    </citation>
    <scope>NUCLEOTIDE SEQUENCE [LARGE SCALE GENOMIC DNA]</scope>
    <source>
        <strain evidence="1">CECT7796</strain>
    </source>
</reference>
<protein>
    <recommendedName>
        <fullName evidence="3">YD repeat-containing protein</fullName>
    </recommendedName>
</protein>
<gene>
    <name evidence="1" type="ORF">FLACOL7796_02552</name>
</gene>
<dbReference type="Proteomes" id="UP000474567">
    <property type="component" value="Unassembled WGS sequence"/>
</dbReference>
<sequence length="150" mass="17715">MNEGQIKSVVFDALNTEYGFCNDLQLKYKYDDQGRMTQALFYGEGQTISREDYVYHPTKDYVETVKYYVTGPGEISNPTKNFIKIYNEQGDVVEKEFILDFPEQTLDVKKFYYTYEYDSHNNWIKCNMFLEGTPSGEPTLVAERKIEYYN</sequence>
<accession>A0ABN7ENF7</accession>